<dbReference type="RefSeq" id="WP_066244139.1">
    <property type="nucleotide sequence ID" value="NZ_LSGP01000023.1"/>
</dbReference>
<keyword evidence="3" id="KW-1133">Transmembrane helix</keyword>
<evidence type="ECO:0000256" key="1">
    <source>
        <dbReference type="ARBA" id="ARBA00004127"/>
    </source>
</evidence>
<feature type="transmembrane region" description="Helical" evidence="3">
    <location>
        <begin position="38"/>
        <end position="58"/>
    </location>
</feature>
<evidence type="ECO:0000313" key="5">
    <source>
        <dbReference type="Proteomes" id="UP000076268"/>
    </source>
</evidence>
<gene>
    <name evidence="4" type="ORF">AXX12_12340</name>
</gene>
<evidence type="ECO:0000313" key="4">
    <source>
        <dbReference type="EMBL" id="KYZ75498.1"/>
    </source>
</evidence>
<keyword evidence="2" id="KW-0813">Transport</keyword>
<feature type="transmembrane region" description="Helical" evidence="3">
    <location>
        <begin position="258"/>
        <end position="279"/>
    </location>
</feature>
<keyword evidence="3" id="KW-0812">Transmembrane</keyword>
<dbReference type="AlphaFoldDB" id="A0A154BPS1"/>
<feature type="transmembrane region" description="Helical" evidence="3">
    <location>
        <begin position="291"/>
        <end position="312"/>
    </location>
</feature>
<feature type="transmembrane region" description="Helical" evidence="3">
    <location>
        <begin position="98"/>
        <end position="120"/>
    </location>
</feature>
<comment type="subcellular location">
    <subcellularLocation>
        <location evidence="1">Endomembrane system</location>
        <topology evidence="1">Multi-pass membrane protein</topology>
    </subcellularLocation>
</comment>
<dbReference type="Proteomes" id="UP000076268">
    <property type="component" value="Unassembled WGS sequence"/>
</dbReference>
<dbReference type="OrthoDB" id="1622577at2"/>
<dbReference type="EMBL" id="LSGP01000023">
    <property type="protein sequence ID" value="KYZ75498.1"/>
    <property type="molecule type" value="Genomic_DNA"/>
</dbReference>
<dbReference type="Gene3D" id="1.20.1530.20">
    <property type="match status" value="1"/>
</dbReference>
<feature type="transmembrane region" description="Helical" evidence="3">
    <location>
        <begin position="231"/>
        <end position="252"/>
    </location>
</feature>
<evidence type="ECO:0000256" key="3">
    <source>
        <dbReference type="SAM" id="Phobius"/>
    </source>
</evidence>
<feature type="transmembrane region" description="Helical" evidence="3">
    <location>
        <begin position="6"/>
        <end position="26"/>
    </location>
</feature>
<feature type="transmembrane region" description="Helical" evidence="3">
    <location>
        <begin position="64"/>
        <end position="86"/>
    </location>
</feature>
<reference evidence="4 5" key="1">
    <citation type="submission" date="2016-02" db="EMBL/GenBank/DDBJ databases">
        <title>Anaerosporomusa subterraneum gen. nov., sp. nov., a spore-forming obligate anaerobe isolated from saprolite.</title>
        <authorList>
            <person name="Choi J.K."/>
            <person name="Shah M."/>
            <person name="Yee N."/>
        </authorList>
    </citation>
    <scope>NUCLEOTIDE SEQUENCE [LARGE SCALE GENOMIC DNA]</scope>
    <source>
        <strain evidence="4 5">RU4</strain>
    </source>
</reference>
<feature type="transmembrane region" description="Helical" evidence="3">
    <location>
        <begin position="172"/>
        <end position="191"/>
    </location>
</feature>
<dbReference type="InterPro" id="IPR038770">
    <property type="entry name" value="Na+/solute_symporter_sf"/>
</dbReference>
<feature type="transmembrane region" description="Helical" evidence="3">
    <location>
        <begin position="126"/>
        <end position="151"/>
    </location>
</feature>
<protein>
    <submittedName>
        <fullName evidence="4">Transporter</fullName>
    </submittedName>
</protein>
<dbReference type="PANTHER" id="PTHR36838:SF1">
    <property type="entry name" value="SLR1864 PROTEIN"/>
    <property type="match status" value="1"/>
</dbReference>
<name>A0A154BPS1_ANASB</name>
<proteinExistence type="predicted"/>
<keyword evidence="3" id="KW-0472">Membrane</keyword>
<dbReference type="GO" id="GO:0012505">
    <property type="term" value="C:endomembrane system"/>
    <property type="evidence" value="ECO:0007669"/>
    <property type="project" value="UniProtKB-SubCell"/>
</dbReference>
<dbReference type="PANTHER" id="PTHR36838">
    <property type="entry name" value="AUXIN EFFLUX CARRIER FAMILY PROTEIN"/>
    <property type="match status" value="1"/>
</dbReference>
<organism evidence="4 5">
    <name type="scientific">Anaerosporomusa subterranea</name>
    <dbReference type="NCBI Taxonomy" id="1794912"/>
    <lineage>
        <taxon>Bacteria</taxon>
        <taxon>Bacillati</taxon>
        <taxon>Bacillota</taxon>
        <taxon>Negativicutes</taxon>
        <taxon>Acetonemataceae</taxon>
        <taxon>Anaerosporomusa</taxon>
    </lineage>
</organism>
<comment type="caution">
    <text evidence="4">The sequence shown here is derived from an EMBL/GenBank/DDBJ whole genome shotgun (WGS) entry which is preliminary data.</text>
</comment>
<accession>A0A154BPS1</accession>
<keyword evidence="5" id="KW-1185">Reference proteome</keyword>
<sequence length="315" mass="34960">MDLQTKLLYLFIDLILPLAIGYLCRFQSKLDKNFFQRLIVINICVIYPILSVLTLWALSLNYSLIWLPIIGVLLCIIPGIAAYFRVQNKFQSELDKGSYILSAILSNTTTLGGLCAYILYGELGYAYALMIVMLQNIVMFTFCFPLAQYYYQKSVGSNFSKQSVSTLFMNRTQLPVVGMTIGIILNATGIVRPAALELMVDPLVHLGAWTALIPIGYAIDTAGMREYYLKILDLISIKFILTPVAAYMIASLLISDEIILNTIVILAAMPTAINTVIAVQVHKLNVNIATAAFVLTTAVFIGIELPVLFVWMSGR</sequence>
<dbReference type="STRING" id="1794912.AXX12_12340"/>
<evidence type="ECO:0000256" key="2">
    <source>
        <dbReference type="ARBA" id="ARBA00022448"/>
    </source>
</evidence>